<dbReference type="AlphaFoldDB" id="A0A852VZX8"/>
<dbReference type="SMART" id="SM00530">
    <property type="entry name" value="HTH_XRE"/>
    <property type="match status" value="1"/>
</dbReference>
<dbReference type="GeneID" id="98052516"/>
<reference evidence="3 4" key="1">
    <citation type="submission" date="2020-07" db="EMBL/GenBank/DDBJ databases">
        <title>Sequencing the genomes of 1000 actinobacteria strains.</title>
        <authorList>
            <person name="Klenk H.-P."/>
        </authorList>
    </citation>
    <scope>NUCLEOTIDE SEQUENCE [LARGE SCALE GENOMIC DNA]</scope>
    <source>
        <strain evidence="3 4">DSM 44749</strain>
    </source>
</reference>
<evidence type="ECO:0000313" key="4">
    <source>
        <dbReference type="Proteomes" id="UP000549695"/>
    </source>
</evidence>
<keyword evidence="4" id="KW-1185">Reference proteome</keyword>
<dbReference type="EMBL" id="JACCCZ010000001">
    <property type="protein sequence ID" value="NYG02478.1"/>
    <property type="molecule type" value="Genomic_DNA"/>
</dbReference>
<dbReference type="Gene3D" id="1.10.260.40">
    <property type="entry name" value="lambda repressor-like DNA-binding domains"/>
    <property type="match status" value="1"/>
</dbReference>
<dbReference type="InterPro" id="IPR043917">
    <property type="entry name" value="DUF5753"/>
</dbReference>
<protein>
    <submittedName>
        <fullName evidence="3">Transcriptional regulator with XRE-family HTH domain</fullName>
    </submittedName>
</protein>
<dbReference type="CDD" id="cd00093">
    <property type="entry name" value="HTH_XRE"/>
    <property type="match status" value="1"/>
</dbReference>
<dbReference type="Pfam" id="PF19054">
    <property type="entry name" value="DUF5753"/>
    <property type="match status" value="1"/>
</dbReference>
<proteinExistence type="predicted"/>
<dbReference type="InterPro" id="IPR010982">
    <property type="entry name" value="Lambda_DNA-bd_dom_sf"/>
</dbReference>
<accession>A0A852VZX8</accession>
<name>A0A852VZX8_PSEA5</name>
<evidence type="ECO:0000313" key="3">
    <source>
        <dbReference type="EMBL" id="NYG02478.1"/>
    </source>
</evidence>
<dbReference type="SUPFAM" id="SSF47413">
    <property type="entry name" value="lambda repressor-like DNA-binding domains"/>
    <property type="match status" value="1"/>
</dbReference>
<comment type="caution">
    <text evidence="3">The sequence shown here is derived from an EMBL/GenBank/DDBJ whole genome shotgun (WGS) entry which is preliminary data.</text>
</comment>
<gene>
    <name evidence="3" type="ORF">HDA37_002763</name>
</gene>
<evidence type="ECO:0000259" key="2">
    <source>
        <dbReference type="PROSITE" id="PS50943"/>
    </source>
</evidence>
<dbReference type="InterPro" id="IPR001387">
    <property type="entry name" value="Cro/C1-type_HTH"/>
</dbReference>
<dbReference type="GO" id="GO:0003677">
    <property type="term" value="F:DNA binding"/>
    <property type="evidence" value="ECO:0007669"/>
    <property type="project" value="InterPro"/>
</dbReference>
<dbReference type="Proteomes" id="UP000549695">
    <property type="component" value="Unassembled WGS sequence"/>
</dbReference>
<feature type="region of interest" description="Disordered" evidence="1">
    <location>
        <begin position="276"/>
        <end position="306"/>
    </location>
</feature>
<organism evidence="3 4">
    <name type="scientific">Pseudonocardia alni</name>
    <name type="common">Amycolata alni</name>
    <dbReference type="NCBI Taxonomy" id="33907"/>
    <lineage>
        <taxon>Bacteria</taxon>
        <taxon>Bacillati</taxon>
        <taxon>Actinomycetota</taxon>
        <taxon>Actinomycetes</taxon>
        <taxon>Pseudonocardiales</taxon>
        <taxon>Pseudonocardiaceae</taxon>
        <taxon>Pseudonocardia</taxon>
    </lineage>
</organism>
<evidence type="ECO:0000256" key="1">
    <source>
        <dbReference type="SAM" id="MobiDB-lite"/>
    </source>
</evidence>
<dbReference type="RefSeq" id="WP_161152861.1">
    <property type="nucleotide sequence ID" value="NZ_BAAAJZ010000003.1"/>
</dbReference>
<sequence length="306" mass="32885">MEQEPTGARRRLGAELRRLRVNAGLKLEDAAGGVGCSTSKISRLENGKGVPRPADVAALVEVYGGVAGVEAEMLERLVTESRTRGWWEPFTEGLRSDPHFLPSPGRYAAAESDATAVAAFDLTVLHGLLQTPAYAHAALRARLPGRPDWEIDQLVRLRGRRHEALTATPPLVLDAVVDEAVLARATGGPAVMAEQLDRLLTLSGLPDVTLRVLPFGAGPQRAHAGRFAILTVPDELGPDVVHTEGHAGESFLESPADLRTYREVFDEVRDAALDEDASRAAVSAHRDAHRSAVDDGPDERDVRTSS</sequence>
<dbReference type="PROSITE" id="PS50943">
    <property type="entry name" value="HTH_CROC1"/>
    <property type="match status" value="1"/>
</dbReference>
<dbReference type="Pfam" id="PF13560">
    <property type="entry name" value="HTH_31"/>
    <property type="match status" value="1"/>
</dbReference>
<feature type="domain" description="HTH cro/C1-type" evidence="2">
    <location>
        <begin position="16"/>
        <end position="69"/>
    </location>
</feature>